<accession>A0A0F9H0T6</accession>
<sequence>MKKLITGLLTIGLITSLSLTAYGAKTYKAKTKDNEVYDKKEVVVEELDDTVKKRNITYSHVLNEIKAIKRDIIQSQARLAVLEVLRDAIKPEVDSVVLKPPIP</sequence>
<protein>
    <submittedName>
        <fullName evidence="1">Uncharacterized protein</fullName>
    </submittedName>
</protein>
<dbReference type="EMBL" id="LAZR01026384">
    <property type="protein sequence ID" value="KKL68922.1"/>
    <property type="molecule type" value="Genomic_DNA"/>
</dbReference>
<organism evidence="1">
    <name type="scientific">marine sediment metagenome</name>
    <dbReference type="NCBI Taxonomy" id="412755"/>
    <lineage>
        <taxon>unclassified sequences</taxon>
        <taxon>metagenomes</taxon>
        <taxon>ecological metagenomes</taxon>
    </lineage>
</organism>
<proteinExistence type="predicted"/>
<reference evidence="1" key="1">
    <citation type="journal article" date="2015" name="Nature">
        <title>Complex archaea that bridge the gap between prokaryotes and eukaryotes.</title>
        <authorList>
            <person name="Spang A."/>
            <person name="Saw J.H."/>
            <person name="Jorgensen S.L."/>
            <person name="Zaremba-Niedzwiedzka K."/>
            <person name="Martijn J."/>
            <person name="Lind A.E."/>
            <person name="van Eijk R."/>
            <person name="Schleper C."/>
            <person name="Guy L."/>
            <person name="Ettema T.J."/>
        </authorList>
    </citation>
    <scope>NUCLEOTIDE SEQUENCE</scope>
</reference>
<name>A0A0F9H0T6_9ZZZZ</name>
<gene>
    <name evidence="1" type="ORF">LCGC14_2120130</name>
</gene>
<dbReference type="AlphaFoldDB" id="A0A0F9H0T6"/>
<comment type="caution">
    <text evidence="1">The sequence shown here is derived from an EMBL/GenBank/DDBJ whole genome shotgun (WGS) entry which is preliminary data.</text>
</comment>
<evidence type="ECO:0000313" key="1">
    <source>
        <dbReference type="EMBL" id="KKL68922.1"/>
    </source>
</evidence>